<gene>
    <name evidence="2" type="ORF">XPG1_0771</name>
</gene>
<dbReference type="KEGG" id="xpo:XPG1_0771"/>
<evidence type="ECO:0000256" key="1">
    <source>
        <dbReference type="SAM" id="MobiDB-lite"/>
    </source>
</evidence>
<feature type="region of interest" description="Disordered" evidence="1">
    <location>
        <begin position="1"/>
        <end position="21"/>
    </location>
</feature>
<evidence type="ECO:0000313" key="2">
    <source>
        <dbReference type="EMBL" id="CDG20426.1"/>
    </source>
</evidence>
<evidence type="ECO:0000313" key="3">
    <source>
        <dbReference type="Proteomes" id="UP000032735"/>
    </source>
</evidence>
<protein>
    <submittedName>
        <fullName evidence="2">Uncharacterized protein</fullName>
    </submittedName>
</protein>
<reference evidence="2 3" key="1">
    <citation type="submission" date="2013-07" db="EMBL/GenBank/DDBJ databases">
        <authorList>
            <person name="Genoscope - CEA"/>
        </authorList>
    </citation>
    <scope>NUCLEOTIDE SEQUENCE [LARGE SCALE GENOMIC DNA]</scope>
    <source>
        <strain evidence="2 3">G6</strain>
    </source>
</reference>
<dbReference type="EMBL" id="FO704551">
    <property type="protein sequence ID" value="CDG20426.1"/>
    <property type="molecule type" value="Genomic_DNA"/>
</dbReference>
<organism evidence="2 3">
    <name type="scientific">Xenorhabdus poinarii G6</name>
    <dbReference type="NCBI Taxonomy" id="1354304"/>
    <lineage>
        <taxon>Bacteria</taxon>
        <taxon>Pseudomonadati</taxon>
        <taxon>Pseudomonadota</taxon>
        <taxon>Gammaproteobacteria</taxon>
        <taxon>Enterobacterales</taxon>
        <taxon>Morganellaceae</taxon>
        <taxon>Xenorhabdus</taxon>
    </lineage>
</organism>
<dbReference type="AlphaFoldDB" id="A0A068R0I1"/>
<sequence>MRDIRDQLSIRVPHMHGDKPNSRQALKSLIACSPYAWG</sequence>
<proteinExistence type="predicted"/>
<dbReference type="Proteomes" id="UP000032735">
    <property type="component" value="Chromosome"/>
</dbReference>
<keyword evidence="3" id="KW-1185">Reference proteome</keyword>
<dbReference type="HOGENOM" id="CLU_3335087_0_0_6"/>
<name>A0A068R0I1_9GAMM</name>
<accession>A0A068R0I1</accession>